<comment type="subunit">
    <text evidence="5">The Tat system comprises two distinct complexes: a TatABC complex, containing multiple copies of TatA, TatB and TatC subunits, and a separate TatA complex, containing only TatA subunits. Substrates initially bind to the TatABC complex, which probably triggers association of the separate TatA complex to form the active translocon.</text>
</comment>
<evidence type="ECO:0000313" key="8">
    <source>
        <dbReference type="Proteomes" id="UP000325755"/>
    </source>
</evidence>
<dbReference type="PANTHER" id="PTHR30371:SF0">
    <property type="entry name" value="SEC-INDEPENDENT PROTEIN TRANSLOCASE PROTEIN TATC, CHLOROPLASTIC-RELATED"/>
    <property type="match status" value="1"/>
</dbReference>
<dbReference type="PANTHER" id="PTHR30371">
    <property type="entry name" value="SEC-INDEPENDENT PROTEIN TRANSLOCASE PROTEIN TATC"/>
    <property type="match status" value="1"/>
</dbReference>
<dbReference type="FunCoup" id="A0A5Q0BP49">
    <property type="interactions" value="534"/>
</dbReference>
<keyword evidence="2 5" id="KW-0812">Transmembrane</keyword>
<proteinExistence type="inferred from homology"/>
<keyword evidence="5" id="KW-1003">Cell membrane</keyword>
<accession>A0A5Q0BP49</accession>
<dbReference type="RefSeq" id="WP_153249845.1">
    <property type="nucleotide sequence ID" value="NZ_CP044205.1"/>
</dbReference>
<dbReference type="Pfam" id="PF00902">
    <property type="entry name" value="TatC"/>
    <property type="match status" value="1"/>
</dbReference>
<dbReference type="HAMAP" id="MF_00902">
    <property type="entry name" value="TatC"/>
    <property type="match status" value="1"/>
</dbReference>
<dbReference type="PROSITE" id="PS01218">
    <property type="entry name" value="TATC"/>
    <property type="match status" value="1"/>
</dbReference>
<evidence type="ECO:0000256" key="6">
    <source>
        <dbReference type="SAM" id="MobiDB-lite"/>
    </source>
</evidence>
<evidence type="ECO:0000256" key="4">
    <source>
        <dbReference type="ARBA" id="ARBA00023136"/>
    </source>
</evidence>
<keyword evidence="8" id="KW-1185">Reference proteome</keyword>
<sequence>MTDHQDNDQPFIAHLVELRDRLLRSIGIVLLLFFGLAYWANPIYTYLAGPLLKHMPAGSQMIAIEVASPFLTPFKLTLMVALFASVPWILYQAWAFVAPGLYRHERKLILPLLVSSTLLFYGGMAFAYYVVFPLIFGFMTAAAPQGVVVMTDITQYLDFILTIFFAFGVAFEVPIFTILLVWSGVVSREDLAEKRPYVIVGAFVIGMVLTPPDVVSQTLLSIPIWLLFEVGLIFSRFFVREAETPPADTPTLENSAPDEKDPYDPGASLP</sequence>
<feature type="transmembrane region" description="Helical" evidence="5">
    <location>
        <begin position="21"/>
        <end position="40"/>
    </location>
</feature>
<dbReference type="EMBL" id="CP044205">
    <property type="protein sequence ID" value="QFY43868.1"/>
    <property type="molecule type" value="Genomic_DNA"/>
</dbReference>
<keyword evidence="4 5" id="KW-0472">Membrane</keyword>
<evidence type="ECO:0000256" key="2">
    <source>
        <dbReference type="ARBA" id="ARBA00022692"/>
    </source>
</evidence>
<dbReference type="GO" id="GO:0009977">
    <property type="term" value="F:proton motive force dependent protein transmembrane transporter activity"/>
    <property type="evidence" value="ECO:0007669"/>
    <property type="project" value="TreeGrafter"/>
</dbReference>
<comment type="subcellular location">
    <subcellularLocation>
        <location evidence="5">Cell membrane</location>
        <topology evidence="5">Multi-pass membrane protein</topology>
    </subcellularLocation>
    <subcellularLocation>
        <location evidence="1">Membrane</location>
        <topology evidence="1">Multi-pass membrane protein</topology>
    </subcellularLocation>
</comment>
<keyword evidence="5" id="KW-0811">Translocation</keyword>
<gene>
    <name evidence="5 7" type="primary">tatC</name>
    <name evidence="7" type="ORF">F6R98_15545</name>
</gene>
<dbReference type="InterPro" id="IPR002033">
    <property type="entry name" value="TatC"/>
</dbReference>
<comment type="similarity">
    <text evidence="5">Belongs to the TatC family.</text>
</comment>
<feature type="transmembrane region" description="Helical" evidence="5">
    <location>
        <begin position="118"/>
        <end position="139"/>
    </location>
</feature>
<dbReference type="AlphaFoldDB" id="A0A5Q0BP49"/>
<feature type="transmembrane region" description="Helical" evidence="5">
    <location>
        <begin position="159"/>
        <end position="185"/>
    </location>
</feature>
<dbReference type="KEGG" id="mmob:F6R98_15545"/>
<organism evidence="7 8">
    <name type="scientific">Candidatus Methylospira mobilis</name>
    <dbReference type="NCBI Taxonomy" id="1808979"/>
    <lineage>
        <taxon>Bacteria</taxon>
        <taxon>Pseudomonadati</taxon>
        <taxon>Pseudomonadota</taxon>
        <taxon>Gammaproteobacteria</taxon>
        <taxon>Methylococcales</taxon>
        <taxon>Methylococcaceae</taxon>
        <taxon>Candidatus Methylospira</taxon>
    </lineage>
</organism>
<dbReference type="Proteomes" id="UP000325755">
    <property type="component" value="Chromosome"/>
</dbReference>
<dbReference type="PRINTS" id="PR01840">
    <property type="entry name" value="TATCFAMILY"/>
</dbReference>
<evidence type="ECO:0000256" key="1">
    <source>
        <dbReference type="ARBA" id="ARBA00004141"/>
    </source>
</evidence>
<name>A0A5Q0BP49_9GAMM</name>
<feature type="transmembrane region" description="Helical" evidence="5">
    <location>
        <begin position="220"/>
        <end position="239"/>
    </location>
</feature>
<dbReference type="InParanoid" id="A0A5Q0BP49"/>
<dbReference type="GO" id="GO:0043953">
    <property type="term" value="P:protein transport by the Tat complex"/>
    <property type="evidence" value="ECO:0007669"/>
    <property type="project" value="UniProtKB-UniRule"/>
</dbReference>
<keyword evidence="5" id="KW-0813">Transport</keyword>
<feature type="transmembrane region" description="Helical" evidence="5">
    <location>
        <begin position="76"/>
        <end position="97"/>
    </location>
</feature>
<dbReference type="GO" id="GO:0065002">
    <property type="term" value="P:intracellular protein transmembrane transport"/>
    <property type="evidence" value="ECO:0007669"/>
    <property type="project" value="TreeGrafter"/>
</dbReference>
<evidence type="ECO:0000313" key="7">
    <source>
        <dbReference type="EMBL" id="QFY43868.1"/>
    </source>
</evidence>
<keyword evidence="5" id="KW-0653">Protein transport</keyword>
<protein>
    <recommendedName>
        <fullName evidence="5">Sec-independent protein translocase protein TatC</fullName>
    </recommendedName>
</protein>
<dbReference type="InterPro" id="IPR019820">
    <property type="entry name" value="Sec-indep_translocase_CS"/>
</dbReference>
<evidence type="ECO:0000256" key="5">
    <source>
        <dbReference type="HAMAP-Rule" id="MF_00902"/>
    </source>
</evidence>
<dbReference type="OrthoDB" id="9777044at2"/>
<comment type="function">
    <text evidence="5">Part of the twin-arginine translocation (Tat) system that transports large folded proteins containing a characteristic twin-arginine motif in their signal peptide across membranes. Together with TatB, TatC is part of a receptor directly interacting with Tat signal peptides.</text>
</comment>
<dbReference type="GO" id="GO:0033281">
    <property type="term" value="C:TAT protein transport complex"/>
    <property type="evidence" value="ECO:0007669"/>
    <property type="project" value="UniProtKB-UniRule"/>
</dbReference>
<dbReference type="NCBIfam" id="TIGR00945">
    <property type="entry name" value="tatC"/>
    <property type="match status" value="1"/>
</dbReference>
<feature type="transmembrane region" description="Helical" evidence="5">
    <location>
        <begin position="197"/>
        <end position="214"/>
    </location>
</feature>
<feature type="region of interest" description="Disordered" evidence="6">
    <location>
        <begin position="244"/>
        <end position="270"/>
    </location>
</feature>
<reference evidence="7 8" key="1">
    <citation type="submission" date="2019-09" db="EMBL/GenBank/DDBJ databases">
        <title>Ecophysiology of the spiral-shaped methanotroph Methylospira mobilis as revealed by the complete genome sequence.</title>
        <authorList>
            <person name="Oshkin I.Y."/>
            <person name="Dedysh S.N."/>
            <person name="Miroshnikov K."/>
            <person name="Danilova O.V."/>
            <person name="Hakobyan A."/>
            <person name="Liesack W."/>
        </authorList>
    </citation>
    <scope>NUCLEOTIDE SEQUENCE [LARGE SCALE GENOMIC DNA]</scope>
    <source>
        <strain evidence="7 8">Shm1</strain>
    </source>
</reference>
<keyword evidence="3 5" id="KW-1133">Transmembrane helix</keyword>
<evidence type="ECO:0000256" key="3">
    <source>
        <dbReference type="ARBA" id="ARBA00022989"/>
    </source>
</evidence>